<dbReference type="AlphaFoldDB" id="A0A9P9E8T6"/>
<gene>
    <name evidence="1" type="ORF">EDB81DRAFT_121836</name>
</gene>
<keyword evidence="2" id="KW-1185">Reference proteome</keyword>
<dbReference type="Proteomes" id="UP000738349">
    <property type="component" value="Unassembled WGS sequence"/>
</dbReference>
<evidence type="ECO:0000313" key="1">
    <source>
        <dbReference type="EMBL" id="KAH7132922.1"/>
    </source>
</evidence>
<protein>
    <recommendedName>
        <fullName evidence="3">Transposable element Tc1 transposase</fullName>
    </recommendedName>
</protein>
<dbReference type="OrthoDB" id="5415741at2759"/>
<proteinExistence type="predicted"/>
<comment type="caution">
    <text evidence="1">The sequence shown here is derived from an EMBL/GenBank/DDBJ whole genome shotgun (WGS) entry which is preliminary data.</text>
</comment>
<dbReference type="EMBL" id="JAGMUV010000016">
    <property type="protein sequence ID" value="KAH7132922.1"/>
    <property type="molecule type" value="Genomic_DNA"/>
</dbReference>
<name>A0A9P9E8T6_9HYPO</name>
<sequence>MNFTFDQWKRILWSDETWVAGGRHSRMWVTRRTGEEVDPTCVVDCQRKAGWMFWGCFLGISKGLEIFWEKDWGTINGCSYFERIVPVVNVGFGLYSEKRSKLMHRHSTQAAAVELASRGIEVI</sequence>
<reference evidence="1" key="1">
    <citation type="journal article" date="2021" name="Nat. Commun.">
        <title>Genetic determinants of endophytism in the Arabidopsis root mycobiome.</title>
        <authorList>
            <person name="Mesny F."/>
            <person name="Miyauchi S."/>
            <person name="Thiergart T."/>
            <person name="Pickel B."/>
            <person name="Atanasova L."/>
            <person name="Karlsson M."/>
            <person name="Huettel B."/>
            <person name="Barry K.W."/>
            <person name="Haridas S."/>
            <person name="Chen C."/>
            <person name="Bauer D."/>
            <person name="Andreopoulos W."/>
            <person name="Pangilinan J."/>
            <person name="LaButti K."/>
            <person name="Riley R."/>
            <person name="Lipzen A."/>
            <person name="Clum A."/>
            <person name="Drula E."/>
            <person name="Henrissat B."/>
            <person name="Kohler A."/>
            <person name="Grigoriev I.V."/>
            <person name="Martin F.M."/>
            <person name="Hacquard S."/>
        </authorList>
    </citation>
    <scope>NUCLEOTIDE SEQUENCE</scope>
    <source>
        <strain evidence="1">MPI-CAGE-AT-0147</strain>
    </source>
</reference>
<evidence type="ECO:0008006" key="3">
    <source>
        <dbReference type="Google" id="ProtNLM"/>
    </source>
</evidence>
<dbReference type="Gene3D" id="3.30.420.10">
    <property type="entry name" value="Ribonuclease H-like superfamily/Ribonuclease H"/>
    <property type="match status" value="1"/>
</dbReference>
<organism evidence="1 2">
    <name type="scientific">Dactylonectria macrodidyma</name>
    <dbReference type="NCBI Taxonomy" id="307937"/>
    <lineage>
        <taxon>Eukaryota</taxon>
        <taxon>Fungi</taxon>
        <taxon>Dikarya</taxon>
        <taxon>Ascomycota</taxon>
        <taxon>Pezizomycotina</taxon>
        <taxon>Sordariomycetes</taxon>
        <taxon>Hypocreomycetidae</taxon>
        <taxon>Hypocreales</taxon>
        <taxon>Nectriaceae</taxon>
        <taxon>Dactylonectria</taxon>
    </lineage>
</organism>
<dbReference type="GO" id="GO:0003676">
    <property type="term" value="F:nucleic acid binding"/>
    <property type="evidence" value="ECO:0007669"/>
    <property type="project" value="InterPro"/>
</dbReference>
<dbReference type="InterPro" id="IPR036397">
    <property type="entry name" value="RNaseH_sf"/>
</dbReference>
<accession>A0A9P9E8T6</accession>
<evidence type="ECO:0000313" key="2">
    <source>
        <dbReference type="Proteomes" id="UP000738349"/>
    </source>
</evidence>